<proteinExistence type="predicted"/>
<dbReference type="RefSeq" id="WP_381811287.1">
    <property type="nucleotide sequence ID" value="NZ_JBHYTS010000084.1"/>
</dbReference>
<feature type="transmembrane region" description="Helical" evidence="2">
    <location>
        <begin position="24"/>
        <end position="52"/>
    </location>
</feature>
<keyword evidence="2" id="KW-0812">Transmembrane</keyword>
<dbReference type="Proteomes" id="UP001599756">
    <property type="component" value="Unassembled WGS sequence"/>
</dbReference>
<evidence type="ECO:0008006" key="5">
    <source>
        <dbReference type="Google" id="ProtNLM"/>
    </source>
</evidence>
<keyword evidence="4" id="KW-1185">Reference proteome</keyword>
<dbReference type="EMBL" id="JBHYTS010000084">
    <property type="protein sequence ID" value="MFE1755340.1"/>
    <property type="molecule type" value="Genomic_DNA"/>
</dbReference>
<sequence length="119" mass="12164">MDPGTYARLYEPPRPAPPPESPGLALLASALWVLNAVSLAWLTFLCAMVALWGAAEGQAVGDLVMTYVLVVAGGAGLLTALAFTPGVRRLSPAGRLLLTGVLACPVTTGVAVVTWVHAG</sequence>
<organism evidence="3 4">
    <name type="scientific">Streptomyces anandii</name>
    <dbReference type="NCBI Taxonomy" id="285454"/>
    <lineage>
        <taxon>Bacteria</taxon>
        <taxon>Bacillati</taxon>
        <taxon>Actinomycetota</taxon>
        <taxon>Actinomycetes</taxon>
        <taxon>Kitasatosporales</taxon>
        <taxon>Streptomycetaceae</taxon>
        <taxon>Streptomyces</taxon>
    </lineage>
</organism>
<keyword evidence="2" id="KW-1133">Transmembrane helix</keyword>
<protein>
    <recommendedName>
        <fullName evidence="5">Two-component sensor histidine kinase</fullName>
    </recommendedName>
</protein>
<keyword evidence="2" id="KW-0472">Membrane</keyword>
<feature type="region of interest" description="Disordered" evidence="1">
    <location>
        <begin position="1"/>
        <end position="20"/>
    </location>
</feature>
<feature type="transmembrane region" description="Helical" evidence="2">
    <location>
        <begin position="96"/>
        <end position="118"/>
    </location>
</feature>
<comment type="caution">
    <text evidence="3">The sequence shown here is derived from an EMBL/GenBank/DDBJ whole genome shotgun (WGS) entry which is preliminary data.</text>
</comment>
<evidence type="ECO:0000313" key="3">
    <source>
        <dbReference type="EMBL" id="MFE1755340.1"/>
    </source>
</evidence>
<feature type="transmembrane region" description="Helical" evidence="2">
    <location>
        <begin position="64"/>
        <end position="84"/>
    </location>
</feature>
<gene>
    <name evidence="3" type="ORF">ACFW88_33200</name>
</gene>
<name>A0ABW6HFA5_9ACTN</name>
<accession>A0ABW6HFA5</accession>
<feature type="compositionally biased region" description="Low complexity" evidence="1">
    <location>
        <begin position="1"/>
        <end position="10"/>
    </location>
</feature>
<evidence type="ECO:0000256" key="2">
    <source>
        <dbReference type="SAM" id="Phobius"/>
    </source>
</evidence>
<evidence type="ECO:0000256" key="1">
    <source>
        <dbReference type="SAM" id="MobiDB-lite"/>
    </source>
</evidence>
<evidence type="ECO:0000313" key="4">
    <source>
        <dbReference type="Proteomes" id="UP001599756"/>
    </source>
</evidence>
<reference evidence="3 4" key="1">
    <citation type="submission" date="2024-09" db="EMBL/GenBank/DDBJ databases">
        <title>The Natural Products Discovery Center: Release of the First 8490 Sequenced Strains for Exploring Actinobacteria Biosynthetic Diversity.</title>
        <authorList>
            <person name="Kalkreuter E."/>
            <person name="Kautsar S.A."/>
            <person name="Yang D."/>
            <person name="Bader C.D."/>
            <person name="Teijaro C.N."/>
            <person name="Fluegel L."/>
            <person name="Davis C.M."/>
            <person name="Simpson J.R."/>
            <person name="Lauterbach L."/>
            <person name="Steele A.D."/>
            <person name="Gui C."/>
            <person name="Meng S."/>
            <person name="Li G."/>
            <person name="Viehrig K."/>
            <person name="Ye F."/>
            <person name="Su P."/>
            <person name="Kiefer A.F."/>
            <person name="Nichols A."/>
            <person name="Cepeda A.J."/>
            <person name="Yan W."/>
            <person name="Fan B."/>
            <person name="Jiang Y."/>
            <person name="Adhikari A."/>
            <person name="Zheng C.-J."/>
            <person name="Schuster L."/>
            <person name="Cowan T.M."/>
            <person name="Smanski M.J."/>
            <person name="Chevrette M.G."/>
            <person name="De Carvalho L.P.S."/>
            <person name="Shen B."/>
        </authorList>
    </citation>
    <scope>NUCLEOTIDE SEQUENCE [LARGE SCALE GENOMIC DNA]</scope>
    <source>
        <strain evidence="3 4">NPDC059500</strain>
    </source>
</reference>